<dbReference type="GO" id="GO:0005737">
    <property type="term" value="C:cytoplasm"/>
    <property type="evidence" value="ECO:0007669"/>
    <property type="project" value="UniProtKB-SubCell"/>
</dbReference>
<feature type="domain" description="Methyltransferase" evidence="6">
    <location>
        <begin position="54"/>
        <end position="179"/>
    </location>
</feature>
<organism evidence="7 8">
    <name type="scientific">Sitophilus oryzae</name>
    <name type="common">Rice weevil</name>
    <name type="synonym">Curculio oryzae</name>
    <dbReference type="NCBI Taxonomy" id="7048"/>
    <lineage>
        <taxon>Eukaryota</taxon>
        <taxon>Metazoa</taxon>
        <taxon>Ecdysozoa</taxon>
        <taxon>Arthropoda</taxon>
        <taxon>Hexapoda</taxon>
        <taxon>Insecta</taxon>
        <taxon>Pterygota</taxon>
        <taxon>Neoptera</taxon>
        <taxon>Endopterygota</taxon>
        <taxon>Coleoptera</taxon>
        <taxon>Polyphaga</taxon>
        <taxon>Cucujiformia</taxon>
        <taxon>Curculionidae</taxon>
        <taxon>Dryophthorinae</taxon>
        <taxon>Sitophilus</taxon>
    </lineage>
</organism>
<dbReference type="GeneID" id="115886828"/>
<dbReference type="EC" id="2.1.1.-" evidence="5"/>
<sequence length="210" mass="24053">MEELEASELGTLQYWENRYKKEIDNFSNHGDMGEIWFGEDIADKVILWMFKNIEKSCSIVDVGCGNGHILIELANEGYVDLTGLDYSEKAVNLAKAIAANKHFQIRYHVCDILKGLEHTYDIIHDKGTYDAISLSENSKESREMYIVSIKQALKPNGNFIITSCNWTHSELQEQYKDFFKLHYIIPTPQFMFGGKIGSVVSICVFKHVNN</sequence>
<evidence type="ECO:0000256" key="3">
    <source>
        <dbReference type="ARBA" id="ARBA00022679"/>
    </source>
</evidence>
<dbReference type="GO" id="GO:0032259">
    <property type="term" value="P:methylation"/>
    <property type="evidence" value="ECO:0007669"/>
    <property type="project" value="UniProtKB-KW"/>
</dbReference>
<dbReference type="CDD" id="cd02440">
    <property type="entry name" value="AdoMet_MTases"/>
    <property type="match status" value="1"/>
</dbReference>
<dbReference type="SUPFAM" id="SSF53335">
    <property type="entry name" value="S-adenosyl-L-methionine-dependent methyltransferases"/>
    <property type="match status" value="1"/>
</dbReference>
<dbReference type="AlphaFoldDB" id="A0A6J2YFU3"/>
<keyword evidence="4 5" id="KW-0949">S-adenosyl-L-methionine</keyword>
<dbReference type="InterPro" id="IPR029063">
    <property type="entry name" value="SAM-dependent_MTases_sf"/>
</dbReference>
<comment type="similarity">
    <text evidence="5">Belongs to the class I-like SAM-binding methyltransferase superfamily. EFM4 family.</text>
</comment>
<dbReference type="HAMAP" id="MF_03188">
    <property type="entry name" value="Methyltr_EFM4"/>
    <property type="match status" value="1"/>
</dbReference>
<dbReference type="InterPro" id="IPR025714">
    <property type="entry name" value="Methyltranfer_dom"/>
</dbReference>
<keyword evidence="1 5" id="KW-0963">Cytoplasm</keyword>
<evidence type="ECO:0000256" key="2">
    <source>
        <dbReference type="ARBA" id="ARBA00022603"/>
    </source>
</evidence>
<comment type="function">
    <text evidence="5">S-adenosyl-L-methionine-dependent protein-lysine N-methyltransferase that methylates elongation factor 1-alpha.</text>
</comment>
<dbReference type="KEGG" id="soy:115886828"/>
<keyword evidence="7" id="KW-1185">Reference proteome</keyword>
<protein>
    <recommendedName>
        <fullName evidence="5">Protein-lysine N-methyltransferase LOC115886828</fullName>
        <ecNumber evidence="5">2.1.1.-</ecNumber>
    </recommendedName>
</protein>
<dbReference type="InterPro" id="IPR026635">
    <property type="entry name" value="Efm4/METTL10"/>
</dbReference>
<dbReference type="PANTHER" id="PTHR12843:SF5">
    <property type="entry name" value="EEF1A LYSINE METHYLTRANSFERASE 2"/>
    <property type="match status" value="1"/>
</dbReference>
<keyword evidence="2 5" id="KW-0489">Methyltransferase</keyword>
<dbReference type="PANTHER" id="PTHR12843">
    <property type="entry name" value="PROTEIN-LYSINE N-METHYLTRANSFERASE METTL10"/>
    <property type="match status" value="1"/>
</dbReference>
<evidence type="ECO:0000256" key="5">
    <source>
        <dbReference type="HAMAP-Rule" id="MF_03188"/>
    </source>
</evidence>
<gene>
    <name evidence="8" type="primary">LOC115886828</name>
</gene>
<dbReference type="Gene3D" id="3.40.50.150">
    <property type="entry name" value="Vaccinia Virus protein VP39"/>
    <property type="match status" value="1"/>
</dbReference>
<dbReference type="Pfam" id="PF13847">
    <property type="entry name" value="Methyltransf_31"/>
    <property type="match status" value="1"/>
</dbReference>
<dbReference type="FunCoup" id="A0A6J2YFU3">
    <property type="interactions" value="1656"/>
</dbReference>
<evidence type="ECO:0000313" key="8">
    <source>
        <dbReference type="RefSeq" id="XP_030761994.1"/>
    </source>
</evidence>
<name>A0A6J2YFU3_SITOR</name>
<dbReference type="RefSeq" id="XP_030761994.1">
    <property type="nucleotide sequence ID" value="XM_030906134.1"/>
</dbReference>
<keyword evidence="3 5" id="KW-0808">Transferase</keyword>
<accession>A0A6J2YFU3</accession>
<comment type="subcellular location">
    <subcellularLocation>
        <location evidence="5">Cytoplasm</location>
    </subcellularLocation>
</comment>
<proteinExistence type="inferred from homology"/>
<dbReference type="OrthoDB" id="540004at2759"/>
<dbReference type="Proteomes" id="UP000504635">
    <property type="component" value="Unplaced"/>
</dbReference>
<evidence type="ECO:0000259" key="6">
    <source>
        <dbReference type="Pfam" id="PF13847"/>
    </source>
</evidence>
<evidence type="ECO:0000313" key="7">
    <source>
        <dbReference type="Proteomes" id="UP000504635"/>
    </source>
</evidence>
<evidence type="ECO:0000256" key="4">
    <source>
        <dbReference type="ARBA" id="ARBA00022691"/>
    </source>
</evidence>
<dbReference type="InParanoid" id="A0A6J2YFU3"/>
<dbReference type="GO" id="GO:0016279">
    <property type="term" value="F:protein-lysine N-methyltransferase activity"/>
    <property type="evidence" value="ECO:0007669"/>
    <property type="project" value="UniProtKB-UniRule"/>
</dbReference>
<evidence type="ECO:0000256" key="1">
    <source>
        <dbReference type="ARBA" id="ARBA00022490"/>
    </source>
</evidence>
<reference evidence="8" key="1">
    <citation type="submission" date="2025-08" db="UniProtKB">
        <authorList>
            <consortium name="RefSeq"/>
        </authorList>
    </citation>
    <scope>IDENTIFICATION</scope>
    <source>
        <tissue evidence="8">Gonads</tissue>
    </source>
</reference>